<protein>
    <submittedName>
        <fullName evidence="1">Uncharacterized protein</fullName>
    </submittedName>
</protein>
<accession>Q2HUZ6</accession>
<reference evidence="1" key="1">
    <citation type="submission" date="2004-12" db="EMBL/GenBank/DDBJ databases">
        <authorList>
            <person name="Town C.D."/>
        </authorList>
    </citation>
    <scope>NUCLEOTIDE SEQUENCE</scope>
</reference>
<name>Q2HUZ6_MEDTR</name>
<evidence type="ECO:0000313" key="3">
    <source>
        <dbReference type="Proteomes" id="UP000265566"/>
    </source>
</evidence>
<dbReference type="AlphaFoldDB" id="Q2HUZ6"/>
<dbReference type="EMBL" id="PSQE01000007">
    <property type="protein sequence ID" value="RHN49125.1"/>
    <property type="molecule type" value="Genomic_DNA"/>
</dbReference>
<sequence>MKMLHESHDAAFTEVAERATNLEKNKFDFERCIQQLQANQTKCAAKCKQASERMSNVDEELQSLKLFHAKVEKNNLKISPFLVLRYVLLLPHTTFILSQP</sequence>
<reference evidence="2" key="4">
    <citation type="journal article" date="2018" name="Nat. Plants">
        <title>Whole-genome landscape of Medicago truncatula symbiotic genes.</title>
        <authorList>
            <person name="Pecrix Y."/>
            <person name="Gamas P."/>
            <person name="Carrere S."/>
        </authorList>
    </citation>
    <scope>NUCLEOTIDE SEQUENCE</scope>
    <source>
        <tissue evidence="2">Leaves</tissue>
    </source>
</reference>
<dbReference type="Proteomes" id="UP000265566">
    <property type="component" value="Chromosome 7"/>
</dbReference>
<reference evidence="1" key="2">
    <citation type="submission" date="2007-03" db="EMBL/GenBank/DDBJ databases">
        <authorList>
            <consortium name="The International Medicago Genome Annotation Group"/>
        </authorList>
    </citation>
    <scope>NUCLEOTIDE SEQUENCE</scope>
</reference>
<dbReference type="Gramene" id="rna43920">
    <property type="protein sequence ID" value="RHN49125.1"/>
    <property type="gene ID" value="gene43920"/>
</dbReference>
<organism evidence="1">
    <name type="scientific">Medicago truncatula</name>
    <name type="common">Barrel medic</name>
    <name type="synonym">Medicago tribuloides</name>
    <dbReference type="NCBI Taxonomy" id="3880"/>
    <lineage>
        <taxon>Eukaryota</taxon>
        <taxon>Viridiplantae</taxon>
        <taxon>Streptophyta</taxon>
        <taxon>Embryophyta</taxon>
        <taxon>Tracheophyta</taxon>
        <taxon>Spermatophyta</taxon>
        <taxon>Magnoliopsida</taxon>
        <taxon>eudicotyledons</taxon>
        <taxon>Gunneridae</taxon>
        <taxon>Pentapetalae</taxon>
        <taxon>rosids</taxon>
        <taxon>fabids</taxon>
        <taxon>Fabales</taxon>
        <taxon>Fabaceae</taxon>
        <taxon>Papilionoideae</taxon>
        <taxon>50 kb inversion clade</taxon>
        <taxon>NPAAA clade</taxon>
        <taxon>Hologalegina</taxon>
        <taxon>IRL clade</taxon>
        <taxon>Trifolieae</taxon>
        <taxon>Medicago</taxon>
    </lineage>
</organism>
<proteinExistence type="predicted"/>
<evidence type="ECO:0000313" key="2">
    <source>
        <dbReference type="EMBL" id="RHN49125.1"/>
    </source>
</evidence>
<gene>
    <name evidence="1" type="ORF">MtrDRAFT_AC149038g16v2</name>
    <name evidence="2" type="ORF">MtrunA17_Chr7g0271141</name>
</gene>
<evidence type="ECO:0000313" key="1">
    <source>
        <dbReference type="EMBL" id="ABD32853.1"/>
    </source>
</evidence>
<dbReference type="EMBL" id="AC149038">
    <property type="protein sequence ID" value="ABD32853.1"/>
    <property type="molecule type" value="Genomic_DNA"/>
</dbReference>
<reference evidence="3" key="3">
    <citation type="journal article" date="2018" name="Nat. Plants">
        <title>Whole-genome landscape of Medicago truncatula symbiotic genes.</title>
        <authorList>
            <person name="Pecrix Y."/>
            <person name="Staton S.E."/>
            <person name="Sallet E."/>
            <person name="Lelandais-Briere C."/>
            <person name="Moreau S."/>
            <person name="Carrere S."/>
            <person name="Blein T."/>
            <person name="Jardinaud M.F."/>
            <person name="Latrasse D."/>
            <person name="Zouine M."/>
            <person name="Zahm M."/>
            <person name="Kreplak J."/>
            <person name="Mayjonade B."/>
            <person name="Satge C."/>
            <person name="Perez M."/>
            <person name="Cauet S."/>
            <person name="Marande W."/>
            <person name="Chantry-Darmon C."/>
            <person name="Lopez-Roques C."/>
            <person name="Bouchez O."/>
            <person name="Berard A."/>
            <person name="Debelle F."/>
            <person name="Munos S."/>
            <person name="Bendahmane A."/>
            <person name="Berges H."/>
            <person name="Niebel A."/>
            <person name="Buitink J."/>
            <person name="Frugier F."/>
            <person name="Benhamed M."/>
            <person name="Crespi M."/>
            <person name="Gouzy J."/>
            <person name="Gamas P."/>
        </authorList>
    </citation>
    <scope>NUCLEOTIDE SEQUENCE [LARGE SCALE GENOMIC DNA]</scope>
    <source>
        <strain evidence="3">cv. Jemalong A17</strain>
    </source>
</reference>